<feature type="signal peptide" evidence="1">
    <location>
        <begin position="1"/>
        <end position="18"/>
    </location>
</feature>
<keyword evidence="1" id="KW-0732">Signal</keyword>
<dbReference type="AlphaFoldDB" id="A0A397UFQ2"/>
<dbReference type="EMBL" id="QKWP01001582">
    <property type="protein sequence ID" value="RIB07917.1"/>
    <property type="molecule type" value="Genomic_DNA"/>
</dbReference>
<protein>
    <recommendedName>
        <fullName evidence="4">MD-2-related lipid-recognition domain-containing protein</fullName>
    </recommendedName>
</protein>
<reference evidence="2 3" key="1">
    <citation type="submission" date="2018-06" db="EMBL/GenBank/DDBJ databases">
        <title>Comparative genomics reveals the genomic features of Rhizophagus irregularis, R. cerebriforme, R. diaphanum and Gigaspora rosea, and their symbiotic lifestyle signature.</title>
        <authorList>
            <person name="Morin E."/>
            <person name="San Clemente H."/>
            <person name="Chen E.C.H."/>
            <person name="De La Providencia I."/>
            <person name="Hainaut M."/>
            <person name="Kuo A."/>
            <person name="Kohler A."/>
            <person name="Murat C."/>
            <person name="Tang N."/>
            <person name="Roy S."/>
            <person name="Loubradou J."/>
            <person name="Henrissat B."/>
            <person name="Grigoriev I.V."/>
            <person name="Corradi N."/>
            <person name="Roux C."/>
            <person name="Martin F.M."/>
        </authorList>
    </citation>
    <scope>NUCLEOTIDE SEQUENCE [LARGE SCALE GENOMIC DNA]</scope>
    <source>
        <strain evidence="2 3">DAOM 194757</strain>
    </source>
</reference>
<comment type="caution">
    <text evidence="2">The sequence shown here is derived from an EMBL/GenBank/DDBJ whole genome shotgun (WGS) entry which is preliminary data.</text>
</comment>
<feature type="chain" id="PRO_5017338815" description="MD-2-related lipid-recognition domain-containing protein" evidence="1">
    <location>
        <begin position="19"/>
        <end position="135"/>
    </location>
</feature>
<evidence type="ECO:0000313" key="2">
    <source>
        <dbReference type="EMBL" id="RIB07917.1"/>
    </source>
</evidence>
<gene>
    <name evidence="2" type="ORF">C2G38_390869</name>
</gene>
<keyword evidence="3" id="KW-1185">Reference proteome</keyword>
<evidence type="ECO:0008006" key="4">
    <source>
        <dbReference type="Google" id="ProtNLM"/>
    </source>
</evidence>
<dbReference type="Proteomes" id="UP000266673">
    <property type="component" value="Unassembled WGS sequence"/>
</dbReference>
<organism evidence="2 3">
    <name type="scientific">Gigaspora rosea</name>
    <dbReference type="NCBI Taxonomy" id="44941"/>
    <lineage>
        <taxon>Eukaryota</taxon>
        <taxon>Fungi</taxon>
        <taxon>Fungi incertae sedis</taxon>
        <taxon>Mucoromycota</taxon>
        <taxon>Glomeromycotina</taxon>
        <taxon>Glomeromycetes</taxon>
        <taxon>Diversisporales</taxon>
        <taxon>Gigasporaceae</taxon>
        <taxon>Gigaspora</taxon>
    </lineage>
</organism>
<name>A0A397UFQ2_9GLOM</name>
<sequence>MNKILIVILFTIFPIVYTNDGYQNCSLYNIETQPGNVYFDPDPPVFGVPIKFNYSISDLKPTTTSTSIFFAFFGEDDNVPFDAHIMQVKSNLTALDLTDIYIPTPLITSSYTIMVALMDDSIGYITCITFPRFLH</sequence>
<accession>A0A397UFQ2</accession>
<proteinExistence type="predicted"/>
<evidence type="ECO:0000256" key="1">
    <source>
        <dbReference type="SAM" id="SignalP"/>
    </source>
</evidence>
<dbReference type="OrthoDB" id="2467318at2759"/>
<evidence type="ECO:0000313" key="3">
    <source>
        <dbReference type="Proteomes" id="UP000266673"/>
    </source>
</evidence>